<keyword evidence="3" id="KW-1185">Reference proteome</keyword>
<keyword evidence="1" id="KW-1133">Transmembrane helix</keyword>
<proteinExistence type="predicted"/>
<organism evidence="2 3">
    <name type="scientific">Mucilaginibacter robiniae</name>
    <dbReference type="NCBI Taxonomy" id="2728022"/>
    <lineage>
        <taxon>Bacteria</taxon>
        <taxon>Pseudomonadati</taxon>
        <taxon>Bacteroidota</taxon>
        <taxon>Sphingobacteriia</taxon>
        <taxon>Sphingobacteriales</taxon>
        <taxon>Sphingobacteriaceae</taxon>
        <taxon>Mucilaginibacter</taxon>
    </lineage>
</organism>
<protein>
    <recommendedName>
        <fullName evidence="4">Lmo0937 family membrane protein</fullName>
    </recommendedName>
</protein>
<evidence type="ECO:0000313" key="3">
    <source>
        <dbReference type="Proteomes" id="UP000503278"/>
    </source>
</evidence>
<feature type="transmembrane region" description="Helical" evidence="1">
    <location>
        <begin position="27"/>
        <end position="45"/>
    </location>
</feature>
<gene>
    <name evidence="2" type="ORF">HH214_11360</name>
</gene>
<keyword evidence="1" id="KW-0812">Transmembrane</keyword>
<dbReference type="AlphaFoldDB" id="A0A7L5E400"/>
<dbReference type="EMBL" id="CP051682">
    <property type="protein sequence ID" value="QJD96424.1"/>
    <property type="molecule type" value="Genomic_DNA"/>
</dbReference>
<reference evidence="2 3" key="1">
    <citation type="submission" date="2020-04" db="EMBL/GenBank/DDBJ databases">
        <title>Genome sequencing of novel species.</title>
        <authorList>
            <person name="Heo J."/>
            <person name="Kim S.-J."/>
            <person name="Kim J.-S."/>
            <person name="Hong S.-B."/>
            <person name="Kwon S.-W."/>
        </authorList>
    </citation>
    <scope>NUCLEOTIDE SEQUENCE [LARGE SCALE GENOMIC DNA]</scope>
    <source>
        <strain evidence="2 3">F39-2</strain>
    </source>
</reference>
<keyword evidence="1" id="KW-0472">Membrane</keyword>
<evidence type="ECO:0008006" key="4">
    <source>
        <dbReference type="Google" id="ProtNLM"/>
    </source>
</evidence>
<evidence type="ECO:0000256" key="1">
    <source>
        <dbReference type="SAM" id="Phobius"/>
    </source>
</evidence>
<sequence length="60" mass="6479">MKALFFLAAAVSIIIWGISVFAYGATDLIHSLIAFAVIFVMMGVMKPEQATLSAAQKQVF</sequence>
<accession>A0A7L5E400</accession>
<dbReference type="RefSeq" id="WP_169607744.1">
    <property type="nucleotide sequence ID" value="NZ_CP051682.1"/>
</dbReference>
<dbReference type="KEGG" id="mrob:HH214_11360"/>
<dbReference type="Proteomes" id="UP000503278">
    <property type="component" value="Chromosome"/>
</dbReference>
<evidence type="ECO:0000313" key="2">
    <source>
        <dbReference type="EMBL" id="QJD96424.1"/>
    </source>
</evidence>
<name>A0A7L5E400_9SPHI</name>